<reference evidence="2 3" key="1">
    <citation type="submission" date="2015-09" db="EMBL/GenBank/DDBJ databases">
        <title>Draft genome sequence of Aliiroseovarius crassostreae CV919-312TSm, the causative agent of Roseovarius Oyster Disease (formerly Juvenile Oyster Disease).</title>
        <authorList>
            <person name="Kessner L."/>
            <person name="Spinard E."/>
            <person name="Nelson D."/>
        </authorList>
    </citation>
    <scope>NUCLEOTIDE SEQUENCE [LARGE SCALE GENOMIC DNA]</scope>
    <source>
        <strain evidence="2 3">CV919-312</strain>
    </source>
</reference>
<dbReference type="InterPro" id="IPR051531">
    <property type="entry name" value="N-acetyltransferase"/>
</dbReference>
<dbReference type="PANTHER" id="PTHR43792:SF1">
    <property type="entry name" value="N-ACETYLTRANSFERASE DOMAIN-CONTAINING PROTEIN"/>
    <property type="match status" value="1"/>
</dbReference>
<dbReference type="EMBL" id="LKBA01000004">
    <property type="protein sequence ID" value="KPN64418.1"/>
    <property type="molecule type" value="Genomic_DNA"/>
</dbReference>
<dbReference type="PROSITE" id="PS51186">
    <property type="entry name" value="GNAT"/>
    <property type="match status" value="1"/>
</dbReference>
<dbReference type="Gene3D" id="3.40.630.30">
    <property type="match status" value="1"/>
</dbReference>
<dbReference type="Proteomes" id="UP000050471">
    <property type="component" value="Unassembled WGS sequence"/>
</dbReference>
<dbReference type="STRING" id="154981.AKJ29_17545"/>
<organism evidence="2 3">
    <name type="scientific">Aliiroseovarius crassostreae</name>
    <dbReference type="NCBI Taxonomy" id="154981"/>
    <lineage>
        <taxon>Bacteria</taxon>
        <taxon>Pseudomonadati</taxon>
        <taxon>Pseudomonadota</taxon>
        <taxon>Alphaproteobacteria</taxon>
        <taxon>Rhodobacterales</taxon>
        <taxon>Paracoccaceae</taxon>
        <taxon>Aliiroseovarius</taxon>
    </lineage>
</organism>
<dbReference type="InterPro" id="IPR016181">
    <property type="entry name" value="Acyl_CoA_acyltransferase"/>
</dbReference>
<accession>A0A0P7I587</accession>
<dbReference type="InterPro" id="IPR000182">
    <property type="entry name" value="GNAT_dom"/>
</dbReference>
<keyword evidence="3" id="KW-1185">Reference proteome</keyword>
<comment type="caution">
    <text evidence="2">The sequence shown here is derived from an EMBL/GenBank/DDBJ whole genome shotgun (WGS) entry which is preliminary data.</text>
</comment>
<protein>
    <recommendedName>
        <fullName evidence="1">N-acetyltransferase domain-containing protein</fullName>
    </recommendedName>
</protein>
<feature type="domain" description="N-acetyltransferase" evidence="1">
    <location>
        <begin position="11"/>
        <end position="169"/>
    </location>
</feature>
<evidence type="ECO:0000313" key="3">
    <source>
        <dbReference type="Proteomes" id="UP000050471"/>
    </source>
</evidence>
<dbReference type="AlphaFoldDB" id="A0A0P7I587"/>
<evidence type="ECO:0000259" key="1">
    <source>
        <dbReference type="PROSITE" id="PS51186"/>
    </source>
</evidence>
<dbReference type="GO" id="GO:0016747">
    <property type="term" value="F:acyltransferase activity, transferring groups other than amino-acyl groups"/>
    <property type="evidence" value="ECO:0007669"/>
    <property type="project" value="InterPro"/>
</dbReference>
<dbReference type="PANTHER" id="PTHR43792">
    <property type="entry name" value="GNAT FAMILY, PUTATIVE (AFU_ORTHOLOGUE AFUA_3G00765)-RELATED-RELATED"/>
    <property type="match status" value="1"/>
</dbReference>
<dbReference type="RefSeq" id="WP_055188642.1">
    <property type="nucleotide sequence ID" value="NZ_FPBS01000001.1"/>
</dbReference>
<dbReference type="SUPFAM" id="SSF55729">
    <property type="entry name" value="Acyl-CoA N-acyltransferases (Nat)"/>
    <property type="match status" value="1"/>
</dbReference>
<evidence type="ECO:0000313" key="2">
    <source>
        <dbReference type="EMBL" id="KPN64418.1"/>
    </source>
</evidence>
<dbReference type="OrthoDB" id="6293260at2"/>
<sequence length="173" mass="19109">MTAPILITERLTLRPPQEADFEAFAAFCASERSKWVGGPSDRDKARTIFNGYLADLASGHPSYLHIVLSETGVVIGRAGIRRADQPPEPEIAYSLYADQHEGHGYATEAATAVRDWAYDTLGLHTVVSYIEPENAASQAVASRIGARPDTNAPRWDKHPNLIIYRHRAPEERS</sequence>
<dbReference type="Pfam" id="PF13302">
    <property type="entry name" value="Acetyltransf_3"/>
    <property type="match status" value="1"/>
</dbReference>
<name>A0A0P7I587_9RHOB</name>
<gene>
    <name evidence="2" type="ORF">AKJ29_17545</name>
</gene>
<proteinExistence type="predicted"/>